<reference evidence="1 2" key="1">
    <citation type="submission" date="2019-07" db="EMBL/GenBank/DDBJ databases">
        <title>Microlunatus dokdonensis sp. nov. isolated from the rhizospheric soil of the wild plant Elymus tsukushiensis.</title>
        <authorList>
            <person name="Ghim S.-Y."/>
            <person name="Hwang Y.-J."/>
            <person name="Son J.-S."/>
            <person name="Shin J.-H."/>
        </authorList>
    </citation>
    <scope>NUCLEOTIDE SEQUENCE [LARGE SCALE GENOMIC DNA]</scope>
    <source>
        <strain evidence="1 2">KUDC0627</strain>
    </source>
</reference>
<organism evidence="1 2">
    <name type="scientific">Microlunatus elymi</name>
    <dbReference type="NCBI Taxonomy" id="2596828"/>
    <lineage>
        <taxon>Bacteria</taxon>
        <taxon>Bacillati</taxon>
        <taxon>Actinomycetota</taxon>
        <taxon>Actinomycetes</taxon>
        <taxon>Propionibacteriales</taxon>
        <taxon>Propionibacteriaceae</taxon>
        <taxon>Microlunatus</taxon>
    </lineage>
</organism>
<name>A0A516PW02_9ACTN</name>
<dbReference type="Proteomes" id="UP000319263">
    <property type="component" value="Chromosome"/>
</dbReference>
<keyword evidence="2" id="KW-1185">Reference proteome</keyword>
<gene>
    <name evidence="1" type="ORF">FOE78_04755</name>
</gene>
<proteinExistence type="predicted"/>
<dbReference type="RefSeq" id="WP_143985287.1">
    <property type="nucleotide sequence ID" value="NZ_CP041692.1"/>
</dbReference>
<dbReference type="AlphaFoldDB" id="A0A516PW02"/>
<evidence type="ECO:0000313" key="1">
    <source>
        <dbReference type="EMBL" id="QDP95312.1"/>
    </source>
</evidence>
<dbReference type="EMBL" id="CP041692">
    <property type="protein sequence ID" value="QDP95312.1"/>
    <property type="molecule type" value="Genomic_DNA"/>
</dbReference>
<sequence>MAFGDPAESLPCEEHKQRIDAGQRWQWDGNQNVFLMGDDLSGEGRLRATNFRVHTESDIDSELGVDPVRVDFDDAAGTSMGFIVSRDAARHLGAMLTQFTDGDGDGTR</sequence>
<dbReference type="KEGG" id="mik:FOE78_04755"/>
<protein>
    <submittedName>
        <fullName evidence="1">Uncharacterized protein</fullName>
    </submittedName>
</protein>
<accession>A0A516PW02</accession>
<evidence type="ECO:0000313" key="2">
    <source>
        <dbReference type="Proteomes" id="UP000319263"/>
    </source>
</evidence>